<evidence type="ECO:0000259" key="6">
    <source>
        <dbReference type="Pfam" id="PF07980"/>
    </source>
</evidence>
<dbReference type="Pfam" id="PF07980">
    <property type="entry name" value="SusD_RagB"/>
    <property type="match status" value="1"/>
</dbReference>
<evidence type="ECO:0000256" key="5">
    <source>
        <dbReference type="ARBA" id="ARBA00023237"/>
    </source>
</evidence>
<evidence type="ECO:0000313" key="9">
    <source>
        <dbReference type="Proteomes" id="UP000217276"/>
    </source>
</evidence>
<dbReference type="AlphaFoldDB" id="A0A250FEJ1"/>
<dbReference type="RefSeq" id="WP_095914473.1">
    <property type="nucleotide sequence ID" value="NZ_CAJPPO010000041.1"/>
</dbReference>
<dbReference type="CDD" id="cd08977">
    <property type="entry name" value="SusD"/>
    <property type="match status" value="1"/>
</dbReference>
<evidence type="ECO:0000256" key="1">
    <source>
        <dbReference type="ARBA" id="ARBA00004442"/>
    </source>
</evidence>
<evidence type="ECO:0000313" key="8">
    <source>
        <dbReference type="EMBL" id="ATA82468.1"/>
    </source>
</evidence>
<dbReference type="Pfam" id="PF14322">
    <property type="entry name" value="SusD-like_3"/>
    <property type="match status" value="1"/>
</dbReference>
<sequence>MKKLLILITATLLITACDKDFLELNPNDSQSSASFWKTENDYTQALTACYGMLQHPHFSYGLPTWDNLTDNAYGQHNGDGYGLPVDMAQGNIDATMGGFVHNVYIQGLKGVVRVNVFLNKLQGFSGFDNATKKKYEAEARMLRAYFYSYLYRCYGEVPIITEPLDLKTQFKAKSTADQVYNFMMQDIDFAIANLSDKIYSVEKGRWTRDAAKAYKARILLYTAYDDSGNAIATKMQEVQNLLSSISGYSLATEFSDNFLDLKQETCPEIMMSVKFLAPNNYTQVDMWYGDWIVVGPLANFVNEFENADGTTATVVAQTNSKVDVTTFTNASMTSRDPRLSKTIFSKEYLNHGTYHTPSNNTPTGLGVNKFLSPNLQAPFGYSGQSQQDWVIMRYADVLLMRAEAENELSGATSQVYADVNQVRARVGMPALPIGLSKEQMRARIRHERRVELAFEGERYFDLKRWKIAEQVINGITDGVVRRKFEHKHYLWPLPQSEIDKNKGVLVQNPNY</sequence>
<evidence type="ECO:0000256" key="4">
    <source>
        <dbReference type="ARBA" id="ARBA00023136"/>
    </source>
</evidence>
<dbReference type="EMBL" id="CP022384">
    <property type="protein sequence ID" value="ATA82468.1"/>
    <property type="molecule type" value="Genomic_DNA"/>
</dbReference>
<feature type="domain" description="SusD-like N-terminal" evidence="7">
    <location>
        <begin position="20"/>
        <end position="220"/>
    </location>
</feature>
<evidence type="ECO:0000256" key="2">
    <source>
        <dbReference type="ARBA" id="ARBA00006275"/>
    </source>
</evidence>
<keyword evidence="9" id="KW-1185">Reference proteome</keyword>
<dbReference type="SUPFAM" id="SSF48452">
    <property type="entry name" value="TPR-like"/>
    <property type="match status" value="1"/>
</dbReference>
<protein>
    <submittedName>
        <fullName evidence="8">RagB/SusD family nutrient uptake outer membrane protein</fullName>
    </submittedName>
</protein>
<evidence type="ECO:0000259" key="7">
    <source>
        <dbReference type="Pfam" id="PF14322"/>
    </source>
</evidence>
<dbReference type="Gene3D" id="1.25.40.390">
    <property type="match status" value="1"/>
</dbReference>
<proteinExistence type="inferred from homology"/>
<feature type="domain" description="RagB/SusD" evidence="6">
    <location>
        <begin position="280"/>
        <end position="511"/>
    </location>
</feature>
<comment type="similarity">
    <text evidence="2">Belongs to the SusD family.</text>
</comment>
<dbReference type="GO" id="GO:0009279">
    <property type="term" value="C:cell outer membrane"/>
    <property type="evidence" value="ECO:0007669"/>
    <property type="project" value="UniProtKB-SubCell"/>
</dbReference>
<gene>
    <name evidence="8" type="ORF">CGC53_08980</name>
</gene>
<accession>A0A250FEJ1</accession>
<dbReference type="InterPro" id="IPR033985">
    <property type="entry name" value="SusD-like_N"/>
</dbReference>
<comment type="subcellular location">
    <subcellularLocation>
        <location evidence="1">Cell outer membrane</location>
    </subcellularLocation>
</comment>
<dbReference type="Proteomes" id="UP000217276">
    <property type="component" value="Chromosome"/>
</dbReference>
<keyword evidence="5" id="KW-0998">Cell outer membrane</keyword>
<dbReference type="InterPro" id="IPR012944">
    <property type="entry name" value="SusD_RagB_dom"/>
</dbReference>
<keyword evidence="3" id="KW-0732">Signal</keyword>
<evidence type="ECO:0000256" key="3">
    <source>
        <dbReference type="ARBA" id="ARBA00022729"/>
    </source>
</evidence>
<dbReference type="KEGG" id="clk:CGC53_08980"/>
<reference evidence="9" key="1">
    <citation type="submission" date="2017-06" db="EMBL/GenBank/DDBJ databases">
        <title>Capnocytophaga spp. assemblies.</title>
        <authorList>
            <person name="Gulvik C.A."/>
        </authorList>
    </citation>
    <scope>NUCLEOTIDE SEQUENCE [LARGE SCALE GENOMIC DNA]</scope>
    <source>
        <strain evidence="9">H6253</strain>
    </source>
</reference>
<dbReference type="InterPro" id="IPR011990">
    <property type="entry name" value="TPR-like_helical_dom_sf"/>
</dbReference>
<name>A0A250FEJ1_9FLAO</name>
<dbReference type="PROSITE" id="PS51257">
    <property type="entry name" value="PROKAR_LIPOPROTEIN"/>
    <property type="match status" value="1"/>
</dbReference>
<keyword evidence="4" id="KW-0472">Membrane</keyword>
<organism evidence="8 9">
    <name type="scientific">Capnocytophaga leadbetteri</name>
    <dbReference type="NCBI Taxonomy" id="327575"/>
    <lineage>
        <taxon>Bacteria</taxon>
        <taxon>Pseudomonadati</taxon>
        <taxon>Bacteroidota</taxon>
        <taxon>Flavobacteriia</taxon>
        <taxon>Flavobacteriales</taxon>
        <taxon>Flavobacteriaceae</taxon>
        <taxon>Capnocytophaga</taxon>
    </lineage>
</organism>